<evidence type="ECO:0000256" key="1">
    <source>
        <dbReference type="ARBA" id="ARBA00004651"/>
    </source>
</evidence>
<keyword evidence="5 6" id="KW-0472">Membrane</keyword>
<feature type="transmembrane region" description="Helical" evidence="6">
    <location>
        <begin position="255"/>
        <end position="274"/>
    </location>
</feature>
<dbReference type="PANTHER" id="PTHR30619:SF1">
    <property type="entry name" value="RECOMBINATION PROTEIN 2"/>
    <property type="match status" value="1"/>
</dbReference>
<feature type="transmembrane region" description="Helical" evidence="6">
    <location>
        <begin position="57"/>
        <end position="75"/>
    </location>
</feature>
<dbReference type="CDD" id="cd07731">
    <property type="entry name" value="ComA-like_MBL-fold"/>
    <property type="match status" value="1"/>
</dbReference>
<comment type="subcellular location">
    <subcellularLocation>
        <location evidence="1">Cell membrane</location>
        <topology evidence="1">Multi-pass membrane protein</topology>
    </subcellularLocation>
</comment>
<dbReference type="Pfam" id="PF03772">
    <property type="entry name" value="Competence"/>
    <property type="match status" value="1"/>
</dbReference>
<evidence type="ECO:0000256" key="6">
    <source>
        <dbReference type="SAM" id="Phobius"/>
    </source>
</evidence>
<gene>
    <name evidence="8" type="ORF">WMO14_02695</name>
</gene>
<accession>A0ABV1BSR1</accession>
<dbReference type="SMART" id="SM00849">
    <property type="entry name" value="Lactamase_B"/>
    <property type="match status" value="1"/>
</dbReference>
<dbReference type="SUPFAM" id="SSF56281">
    <property type="entry name" value="Metallo-hydrolase/oxidoreductase"/>
    <property type="match status" value="1"/>
</dbReference>
<protein>
    <submittedName>
        <fullName evidence="8">DNA internalization-related competence protein ComEC/Rec2</fullName>
    </submittedName>
</protein>
<feature type="domain" description="Metallo-beta-lactamase" evidence="7">
    <location>
        <begin position="537"/>
        <end position="728"/>
    </location>
</feature>
<feature type="transmembrane region" description="Helical" evidence="6">
    <location>
        <begin position="326"/>
        <end position="344"/>
    </location>
</feature>
<keyword evidence="9" id="KW-1185">Reference proteome</keyword>
<keyword evidence="3 6" id="KW-0812">Transmembrane</keyword>
<dbReference type="PANTHER" id="PTHR30619">
    <property type="entry name" value="DNA INTERNALIZATION/COMPETENCE PROTEIN COMEC/REC2"/>
    <property type="match status" value="1"/>
</dbReference>
<dbReference type="Gene3D" id="3.60.15.10">
    <property type="entry name" value="Ribonuclease Z/Hydroxyacylglutathione hydrolase-like"/>
    <property type="match status" value="1"/>
</dbReference>
<dbReference type="Proteomes" id="UP001442364">
    <property type="component" value="Unassembled WGS sequence"/>
</dbReference>
<evidence type="ECO:0000259" key="7">
    <source>
        <dbReference type="SMART" id="SM00849"/>
    </source>
</evidence>
<dbReference type="InterPro" id="IPR004797">
    <property type="entry name" value="Competence_ComEC/Rec2"/>
</dbReference>
<keyword evidence="4 6" id="KW-1133">Transmembrane helix</keyword>
<proteinExistence type="predicted"/>
<dbReference type="InterPro" id="IPR001279">
    <property type="entry name" value="Metallo-B-lactamas"/>
</dbReference>
<evidence type="ECO:0000313" key="8">
    <source>
        <dbReference type="EMBL" id="MEQ2378792.1"/>
    </source>
</evidence>
<reference evidence="8 9" key="1">
    <citation type="submission" date="2024-03" db="EMBL/GenBank/DDBJ databases">
        <title>Human intestinal bacterial collection.</title>
        <authorList>
            <person name="Pauvert C."/>
            <person name="Hitch T.C.A."/>
            <person name="Clavel T."/>
        </authorList>
    </citation>
    <scope>NUCLEOTIDE SEQUENCE [LARGE SCALE GENOMIC DNA]</scope>
    <source>
        <strain evidence="8 9">CLA-AA-H255</strain>
    </source>
</reference>
<feature type="transmembrane region" description="Helical" evidence="6">
    <location>
        <begin position="365"/>
        <end position="387"/>
    </location>
</feature>
<dbReference type="RefSeq" id="WP_349153223.1">
    <property type="nucleotide sequence ID" value="NZ_JBBMER010000002.1"/>
</dbReference>
<evidence type="ECO:0000256" key="3">
    <source>
        <dbReference type="ARBA" id="ARBA00022692"/>
    </source>
</evidence>
<dbReference type="Pfam" id="PF00753">
    <property type="entry name" value="Lactamase_B"/>
    <property type="match status" value="1"/>
</dbReference>
<dbReference type="NCBIfam" id="TIGR00361">
    <property type="entry name" value="ComEC_Rec2"/>
    <property type="match status" value="1"/>
</dbReference>
<keyword evidence="2" id="KW-1003">Cell membrane</keyword>
<comment type="caution">
    <text evidence="8">The sequence shown here is derived from an EMBL/GenBank/DDBJ whole genome shotgun (WGS) entry which is preliminary data.</text>
</comment>
<dbReference type="EMBL" id="JBBMER010000002">
    <property type="protein sequence ID" value="MEQ2378792.1"/>
    <property type="molecule type" value="Genomic_DNA"/>
</dbReference>
<feature type="transmembrane region" description="Helical" evidence="6">
    <location>
        <begin position="466"/>
        <end position="483"/>
    </location>
</feature>
<evidence type="ECO:0000256" key="5">
    <source>
        <dbReference type="ARBA" id="ARBA00023136"/>
    </source>
</evidence>
<evidence type="ECO:0000313" key="9">
    <source>
        <dbReference type="Proteomes" id="UP001442364"/>
    </source>
</evidence>
<feature type="transmembrane region" description="Helical" evidence="6">
    <location>
        <begin position="280"/>
        <end position="298"/>
    </location>
</feature>
<evidence type="ECO:0000256" key="4">
    <source>
        <dbReference type="ARBA" id="ARBA00022989"/>
    </source>
</evidence>
<organism evidence="8 9">
    <name type="scientific">[Lactobacillus] rogosae</name>
    <dbReference type="NCBI Taxonomy" id="706562"/>
    <lineage>
        <taxon>Bacteria</taxon>
        <taxon>Bacillati</taxon>
        <taxon>Bacillota</taxon>
        <taxon>Clostridia</taxon>
        <taxon>Lachnospirales</taxon>
        <taxon>Lachnospiraceae</taxon>
        <taxon>Lachnospira</taxon>
    </lineage>
</organism>
<dbReference type="NCBIfam" id="TIGR00360">
    <property type="entry name" value="ComEC_N-term"/>
    <property type="match status" value="1"/>
</dbReference>
<sequence>MKRPLLSAAVTQLIAAVISTYCYREKLHWSAVPVIVLVGILAFEVLRICVRFNKNSCLYYLIFLIFPVTIIRTGIVSDRLGKCYEDITFTGTIYNMQNKDGYNVLYINNTDIHTGIIVYTDDNKCNAGDIVRVTGDVKKFDKPRNYGSFDANMYYISLGYPYKCNADKVVVTESNNNRLRYILYVIKQKIKGIYAKVYKDKAGLMSSIVLGDKYELDIKTKEEYQKNGIAHLLAISGLHISLVGMAVYKLIRKYIGIMKASVISIAVIIMYLIMTGETVSAKRAVCMLVLIIIADVYGRTFDILTGLSAASILILGRNPYTVYSMSYIMSFLAIIGISQLYPVLMPDEKAINSRMDNTGKIVKKSIVYIINALLCSIAVTLATLPAVLYSYNSVFMTSIFINCIVIPLMPVVMITGIITAFAGFISLKLAYFTAGAGNYVLDFYDFVCERNSRLGQFRIITGQPPAGIIIVYSVLMIIFIIINKPSFKYNFNNYYKMHSLVNKAINCIIAVMLVVLVLNMHYKPYNGLQINMLDVGQGDSIYVSASGRHNFLFDGGSTDIKSAGQYRVYPALRAMGCKYIDCIFISHTDNDHISAVMELIKMCNDTFSIGSIVMPDIKGKENIEAYMKLVDMADKAGINVCYAVRGYTFTVGELDIKCIHPCAGYDYEDSNDYSAVYCISYKKFSMLMTGDAESRAEDCLINDINKERAANVDIKDELSDITVLKVGHHGSKYATSDKLLKTIKPQYALISCGINNRYGHPHSETLERLEDNNCKVYVTNTLGEIIIRTDGYKMSVHQYLQ</sequence>
<dbReference type="InterPro" id="IPR036866">
    <property type="entry name" value="RibonucZ/Hydroxyglut_hydro"/>
</dbReference>
<feature type="transmembrane region" description="Helical" evidence="6">
    <location>
        <begin position="399"/>
        <end position="422"/>
    </location>
</feature>
<evidence type="ECO:0000256" key="2">
    <source>
        <dbReference type="ARBA" id="ARBA00022475"/>
    </source>
</evidence>
<feature type="transmembrane region" description="Helical" evidence="6">
    <location>
        <begin position="504"/>
        <end position="522"/>
    </location>
</feature>
<name>A0ABV1BSR1_9FIRM</name>
<feature type="transmembrane region" description="Helical" evidence="6">
    <location>
        <begin position="30"/>
        <end position="50"/>
    </location>
</feature>
<dbReference type="InterPro" id="IPR035681">
    <property type="entry name" value="ComA-like_MBL"/>
</dbReference>
<dbReference type="InterPro" id="IPR052159">
    <property type="entry name" value="Competence_DNA_uptake"/>
</dbReference>
<dbReference type="InterPro" id="IPR004477">
    <property type="entry name" value="ComEC_N"/>
</dbReference>